<reference evidence="2 3" key="1">
    <citation type="submission" date="2016-10" db="EMBL/GenBank/DDBJ databases">
        <authorList>
            <person name="de Groot N.N."/>
        </authorList>
    </citation>
    <scope>NUCLEOTIDE SEQUENCE [LARGE SCALE GENOMIC DNA]</scope>
    <source>
        <strain evidence="2 3">KPR-7B</strain>
    </source>
</reference>
<accession>A0A1G9Y7U3</accession>
<evidence type="ECO:0000313" key="3">
    <source>
        <dbReference type="Proteomes" id="UP000199671"/>
    </source>
</evidence>
<proteinExistence type="predicted"/>
<name>A0A1G9Y7U3_9ACTO</name>
<dbReference type="EMBL" id="FNHU01000011">
    <property type="protein sequence ID" value="SDN04716.1"/>
    <property type="molecule type" value="Genomic_DNA"/>
</dbReference>
<dbReference type="AlphaFoldDB" id="A0A1G9Y7U3"/>
<protein>
    <submittedName>
        <fullName evidence="2">tRNA threonylcarbamoyl adenosine modification protein, Sua5/YciO/YrdC/YwlC family</fullName>
    </submittedName>
</protein>
<dbReference type="NCBIfam" id="TIGR00057">
    <property type="entry name" value="L-threonylcarbamoyladenylate synthase"/>
    <property type="match status" value="1"/>
</dbReference>
<sequence>MIGGTIWRMSRYIELHPVNPQARLVTKVVDRLRDGELIAYPTDSGYALACAPGNKEGLERIRTIRQLDSKHNFTFVCANFAQVGPLAIVGNNAFRLIKRLTPGPWTFILKGTKEVPRMTLNPKKHTLGVRIPDHAIAQALVKEFGAPILSSTLIRPGRTTPESNGWEIEEELGHLIDVVIEGPVTSTEPTTVIDLTDDVPEVAREGAGDISLL</sequence>
<organism evidence="2 3">
    <name type="scientific">Actinomyces ruminicola</name>
    <dbReference type="NCBI Taxonomy" id="332524"/>
    <lineage>
        <taxon>Bacteria</taxon>
        <taxon>Bacillati</taxon>
        <taxon>Actinomycetota</taxon>
        <taxon>Actinomycetes</taxon>
        <taxon>Actinomycetales</taxon>
        <taxon>Actinomycetaceae</taxon>
        <taxon>Actinomyces</taxon>
    </lineage>
</organism>
<dbReference type="Gene3D" id="3.90.870.10">
    <property type="entry name" value="DHBP synthase"/>
    <property type="match status" value="1"/>
</dbReference>
<dbReference type="InterPro" id="IPR052532">
    <property type="entry name" value="SUA5_domain"/>
</dbReference>
<gene>
    <name evidence="2" type="ORF">SAMN04487766_11183</name>
</gene>
<dbReference type="SUPFAM" id="SSF55821">
    <property type="entry name" value="YrdC/RibB"/>
    <property type="match status" value="1"/>
</dbReference>
<dbReference type="Pfam" id="PF01300">
    <property type="entry name" value="Sua5_yciO_yrdC"/>
    <property type="match status" value="1"/>
</dbReference>
<dbReference type="InterPro" id="IPR017945">
    <property type="entry name" value="DHBP_synth_RibB-like_a/b_dom"/>
</dbReference>
<evidence type="ECO:0000313" key="2">
    <source>
        <dbReference type="EMBL" id="SDN04716.1"/>
    </source>
</evidence>
<dbReference type="InterPro" id="IPR006070">
    <property type="entry name" value="Sua5-like_dom"/>
</dbReference>
<dbReference type="PANTHER" id="PTHR42828">
    <property type="entry name" value="DHBP SYNTHASE RIBB-LIKE ALPHA/BETA DOMAIN-CONTAINING PROTEIN"/>
    <property type="match status" value="1"/>
</dbReference>
<dbReference type="PROSITE" id="PS51163">
    <property type="entry name" value="YRDC"/>
    <property type="match status" value="1"/>
</dbReference>
<dbReference type="GO" id="GO:0003725">
    <property type="term" value="F:double-stranded RNA binding"/>
    <property type="evidence" value="ECO:0007669"/>
    <property type="project" value="InterPro"/>
</dbReference>
<evidence type="ECO:0000259" key="1">
    <source>
        <dbReference type="PROSITE" id="PS51163"/>
    </source>
</evidence>
<dbReference type="Proteomes" id="UP000199671">
    <property type="component" value="Unassembled WGS sequence"/>
</dbReference>
<feature type="domain" description="YrdC-like" evidence="1">
    <location>
        <begin position="22"/>
        <end position="208"/>
    </location>
</feature>
<dbReference type="PANTHER" id="PTHR42828:SF3">
    <property type="entry name" value="THREONYLCARBAMOYL-AMP SYNTHASE"/>
    <property type="match status" value="1"/>
</dbReference>